<dbReference type="InterPro" id="IPR039261">
    <property type="entry name" value="FNR_nucleotide-bd"/>
</dbReference>
<dbReference type="CDD" id="cd06185">
    <property type="entry name" value="PDR_like"/>
    <property type="match status" value="1"/>
</dbReference>
<keyword evidence="1" id="KW-0479">Metal-binding</keyword>
<dbReference type="InterPro" id="IPR001041">
    <property type="entry name" value="2Fe-2S_ferredoxin-type"/>
</dbReference>
<evidence type="ECO:0000256" key="2">
    <source>
        <dbReference type="ARBA" id="ARBA00023014"/>
    </source>
</evidence>
<dbReference type="Gene3D" id="2.40.30.10">
    <property type="entry name" value="Translation factors"/>
    <property type="match status" value="1"/>
</dbReference>
<proteinExistence type="predicted"/>
<dbReference type="InterPro" id="IPR005163">
    <property type="entry name" value="Tri_helical_YiiM-like"/>
</dbReference>
<evidence type="ECO:0000259" key="5">
    <source>
        <dbReference type="PROSITE" id="PS51384"/>
    </source>
</evidence>
<reference evidence="6" key="1">
    <citation type="submission" date="2021-07" db="EMBL/GenBank/DDBJ databases">
        <authorList>
            <person name="Durling M."/>
        </authorList>
    </citation>
    <scope>NUCLEOTIDE SEQUENCE</scope>
</reference>
<sequence length="563" mass="63026">MSSLTPQEAHFEPRLSATRILELRAGKIRKNLFSIEGLESAIFKDQLPTEPIYLGTLGLQGDSHAYSGSGGPDKALLHYATSHYEAWKNELPISAIVEHGGFGENILTGPNDGYTEHTICVGDVLCIGNNGVKIQVTQSRQPCYKLNHRFGVEDMATRSQKSRRTGWHNRVLVAGYIQPGDEMSLVERKNPEWPLSRVQHYLYDDTRNFKVMTELVKITELGEESKAIFRARVKNHKQKLESMRLRKLDLATSGWAQYRLVEKRKETELILSFVFEKLDKQEHPKRVIPGAHVRVRTGESRNLLRAYSVVEGDSNAFTIGVFKEPNSKGGSKYLHEDLKLHDMLLFSDIGSNFPLANGPLCENHIFVAGGIGITAFLASARILKQRRIPFTLHYSVKRENDAAFREILAEFSDNVKVYVTANGTRLDIQSLFKESNNKTHIYTCGPDRLLEAVKTTAARLDFPSSNIHSETFVTTNSGDPFTVIIESQCKEFQIQEEESVLDVLRTAGFEVPSSCEVGNCGTCKVGVKNGRIEHRGTGLSEGDKEKFMLSCVSRGIGTISIDF</sequence>
<dbReference type="PROSITE" id="PS51384">
    <property type="entry name" value="FAD_FR"/>
    <property type="match status" value="1"/>
</dbReference>
<dbReference type="PROSITE" id="PS51085">
    <property type="entry name" value="2FE2S_FER_2"/>
    <property type="match status" value="1"/>
</dbReference>
<dbReference type="PANTHER" id="PTHR30212">
    <property type="entry name" value="PROTEIN YIIM"/>
    <property type="match status" value="1"/>
</dbReference>
<dbReference type="Gene3D" id="2.40.33.20">
    <property type="entry name" value="PK beta-barrel domain-like"/>
    <property type="match status" value="1"/>
</dbReference>
<protein>
    <submittedName>
        <fullName evidence="6">Uncharacterized protein</fullName>
    </submittedName>
</protein>
<dbReference type="Gene3D" id="3.40.50.80">
    <property type="entry name" value="Nucleotide-binding domain of ferredoxin-NADP reductase (FNR) module"/>
    <property type="match status" value="1"/>
</dbReference>
<dbReference type="Gene3D" id="3.10.20.30">
    <property type="match status" value="1"/>
</dbReference>
<dbReference type="Pfam" id="PF03473">
    <property type="entry name" value="MOSC"/>
    <property type="match status" value="1"/>
</dbReference>
<dbReference type="PROSITE" id="PS00197">
    <property type="entry name" value="2FE2S_FER_1"/>
    <property type="match status" value="1"/>
</dbReference>
<keyword evidence="1" id="KW-0001">2Fe-2S</keyword>
<dbReference type="InterPro" id="IPR036010">
    <property type="entry name" value="2Fe-2S_ferredoxin-like_sf"/>
</dbReference>
<dbReference type="SUPFAM" id="SSF54292">
    <property type="entry name" value="2Fe-2S ferredoxin-like"/>
    <property type="match status" value="1"/>
</dbReference>
<dbReference type="CDD" id="cd00207">
    <property type="entry name" value="fer2"/>
    <property type="match status" value="1"/>
</dbReference>
<feature type="domain" description="FAD-binding FR-type" evidence="5">
    <location>
        <begin position="253"/>
        <end position="356"/>
    </location>
</feature>
<dbReference type="InterPro" id="IPR052353">
    <property type="entry name" value="Benzoxazolinone_Detox_Enz"/>
</dbReference>
<keyword evidence="2" id="KW-0411">Iron-sulfur</keyword>
<evidence type="ECO:0000313" key="7">
    <source>
        <dbReference type="Proteomes" id="UP000696280"/>
    </source>
</evidence>
<dbReference type="InterPro" id="IPR005302">
    <property type="entry name" value="MoCF_Sase_C"/>
</dbReference>
<name>A0A9N9L4F3_9HELO</name>
<feature type="domain" description="2Fe-2S ferredoxin-type" evidence="3">
    <location>
        <begin position="479"/>
        <end position="563"/>
    </location>
</feature>
<dbReference type="SUPFAM" id="SSF63380">
    <property type="entry name" value="Riboflavin synthase domain-like"/>
    <property type="match status" value="1"/>
</dbReference>
<keyword evidence="7" id="KW-1185">Reference proteome</keyword>
<dbReference type="EMBL" id="CAJVRL010000073">
    <property type="protein sequence ID" value="CAG8956832.1"/>
    <property type="molecule type" value="Genomic_DNA"/>
</dbReference>
<accession>A0A9N9L4F3</accession>
<dbReference type="Pfam" id="PF00111">
    <property type="entry name" value="Fer2"/>
    <property type="match status" value="1"/>
</dbReference>
<comment type="caution">
    <text evidence="6">The sequence shown here is derived from an EMBL/GenBank/DDBJ whole genome shotgun (WGS) entry which is preliminary data.</text>
</comment>
<dbReference type="SUPFAM" id="SSF50800">
    <property type="entry name" value="PK beta-barrel domain-like"/>
    <property type="match status" value="1"/>
</dbReference>
<dbReference type="PROSITE" id="PS51340">
    <property type="entry name" value="MOSC"/>
    <property type="match status" value="1"/>
</dbReference>
<organism evidence="6 7">
    <name type="scientific">Hymenoscyphus fraxineus</name>
    <dbReference type="NCBI Taxonomy" id="746836"/>
    <lineage>
        <taxon>Eukaryota</taxon>
        <taxon>Fungi</taxon>
        <taxon>Dikarya</taxon>
        <taxon>Ascomycota</taxon>
        <taxon>Pezizomycotina</taxon>
        <taxon>Leotiomycetes</taxon>
        <taxon>Helotiales</taxon>
        <taxon>Helotiaceae</taxon>
        <taxon>Hymenoscyphus</taxon>
    </lineage>
</organism>
<dbReference type="Proteomes" id="UP000696280">
    <property type="component" value="Unassembled WGS sequence"/>
</dbReference>
<dbReference type="Pfam" id="PF03475">
    <property type="entry name" value="YiiM_3-alpha"/>
    <property type="match status" value="1"/>
</dbReference>
<dbReference type="InterPro" id="IPR006058">
    <property type="entry name" value="2Fe2S_fd_BS"/>
</dbReference>
<dbReference type="InterPro" id="IPR012675">
    <property type="entry name" value="Beta-grasp_dom_sf"/>
</dbReference>
<evidence type="ECO:0000256" key="1">
    <source>
        <dbReference type="ARBA" id="ARBA00022714"/>
    </source>
</evidence>
<dbReference type="InterPro" id="IPR017927">
    <property type="entry name" value="FAD-bd_FR_type"/>
</dbReference>
<gene>
    <name evidence="6" type="ORF">HYFRA_00011221</name>
</gene>
<dbReference type="GO" id="GO:0016491">
    <property type="term" value="F:oxidoreductase activity"/>
    <property type="evidence" value="ECO:0007669"/>
    <property type="project" value="InterPro"/>
</dbReference>
<feature type="domain" description="MOSC" evidence="4">
    <location>
        <begin position="46"/>
        <end position="186"/>
    </location>
</feature>
<dbReference type="GO" id="GO:0030151">
    <property type="term" value="F:molybdenum ion binding"/>
    <property type="evidence" value="ECO:0007669"/>
    <property type="project" value="InterPro"/>
</dbReference>
<dbReference type="SUPFAM" id="SSF52343">
    <property type="entry name" value="Ferredoxin reductase-like, C-terminal NADP-linked domain"/>
    <property type="match status" value="1"/>
</dbReference>
<evidence type="ECO:0000313" key="6">
    <source>
        <dbReference type="EMBL" id="CAG8956832.1"/>
    </source>
</evidence>
<dbReference type="GO" id="GO:0051537">
    <property type="term" value="F:2 iron, 2 sulfur cluster binding"/>
    <property type="evidence" value="ECO:0007669"/>
    <property type="project" value="UniProtKB-KW"/>
</dbReference>
<evidence type="ECO:0000259" key="3">
    <source>
        <dbReference type="PROSITE" id="PS51085"/>
    </source>
</evidence>
<dbReference type="OrthoDB" id="5390at2759"/>
<dbReference type="GO" id="GO:0030170">
    <property type="term" value="F:pyridoxal phosphate binding"/>
    <property type="evidence" value="ECO:0007669"/>
    <property type="project" value="InterPro"/>
</dbReference>
<evidence type="ECO:0000259" key="4">
    <source>
        <dbReference type="PROSITE" id="PS51340"/>
    </source>
</evidence>
<dbReference type="PRINTS" id="PR00409">
    <property type="entry name" value="PHDIOXRDTASE"/>
</dbReference>
<keyword evidence="1" id="KW-0408">Iron</keyword>
<dbReference type="InterPro" id="IPR011037">
    <property type="entry name" value="Pyrv_Knase-like_insert_dom_sf"/>
</dbReference>
<dbReference type="PANTHER" id="PTHR30212:SF2">
    <property type="entry name" value="PROTEIN YIIM"/>
    <property type="match status" value="1"/>
</dbReference>
<dbReference type="InterPro" id="IPR017938">
    <property type="entry name" value="Riboflavin_synthase-like_b-brl"/>
</dbReference>
<dbReference type="AlphaFoldDB" id="A0A9N9L4F3"/>